<evidence type="ECO:0000256" key="5">
    <source>
        <dbReference type="RuleBase" id="RU000304"/>
    </source>
</evidence>
<keyword evidence="5" id="KW-0808">Transferase</keyword>
<dbReference type="OrthoDB" id="5800476at2759"/>
<evidence type="ECO:0000259" key="7">
    <source>
        <dbReference type="PROSITE" id="PS50011"/>
    </source>
</evidence>
<evidence type="ECO:0000313" key="9">
    <source>
        <dbReference type="Proteomes" id="UP000029725"/>
    </source>
</evidence>
<dbReference type="InterPro" id="IPR050235">
    <property type="entry name" value="CK1_Ser-Thr_kinase"/>
</dbReference>
<evidence type="ECO:0000256" key="4">
    <source>
        <dbReference type="PROSITE-ProRule" id="PRU10141"/>
    </source>
</evidence>
<dbReference type="HOGENOM" id="CLU_559065_0_0_1"/>
<evidence type="ECO:0000256" key="1">
    <source>
        <dbReference type="ARBA" id="ARBA00012513"/>
    </source>
</evidence>
<feature type="binding site" evidence="4">
    <location>
        <position position="90"/>
    </location>
    <ligand>
        <name>ATP</name>
        <dbReference type="ChEBI" id="CHEBI:30616"/>
    </ligand>
</feature>
<dbReference type="Gene3D" id="1.10.510.10">
    <property type="entry name" value="Transferase(Phosphotransferase) domain 1"/>
    <property type="match status" value="1"/>
</dbReference>
<dbReference type="GO" id="GO:0005524">
    <property type="term" value="F:ATP binding"/>
    <property type="evidence" value="ECO:0007669"/>
    <property type="project" value="UniProtKB-UniRule"/>
</dbReference>
<comment type="similarity">
    <text evidence="5">Belongs to the protein kinase superfamily.</text>
</comment>
<evidence type="ECO:0000256" key="2">
    <source>
        <dbReference type="ARBA" id="ARBA00022741"/>
    </source>
</evidence>
<gene>
    <name evidence="8" type="ORF">DI09_8p120</name>
</gene>
<keyword evidence="2 4" id="KW-0547">Nucleotide-binding</keyword>
<keyword evidence="3 4" id="KW-0067">ATP-binding</keyword>
<dbReference type="GeneID" id="25261011"/>
<feature type="region of interest" description="Disordered" evidence="6">
    <location>
        <begin position="460"/>
        <end position="488"/>
    </location>
</feature>
<dbReference type="Pfam" id="PF00069">
    <property type="entry name" value="Pkinase"/>
    <property type="match status" value="1"/>
</dbReference>
<dbReference type="VEuPathDB" id="MicrosporidiaDB:DI09_8p120"/>
<keyword evidence="5" id="KW-0723">Serine/threonine-protein kinase</keyword>
<dbReference type="InterPro" id="IPR011009">
    <property type="entry name" value="Kinase-like_dom_sf"/>
</dbReference>
<accession>A0A098VLX2</accession>
<dbReference type="SUPFAM" id="SSF56112">
    <property type="entry name" value="Protein kinase-like (PK-like)"/>
    <property type="match status" value="1"/>
</dbReference>
<dbReference type="InterPro" id="IPR008271">
    <property type="entry name" value="Ser/Thr_kinase_AS"/>
</dbReference>
<proteinExistence type="inferred from homology"/>
<name>A0A098VLX2_9MICR</name>
<dbReference type="CDD" id="cd14016">
    <property type="entry name" value="STKc_CK1"/>
    <property type="match status" value="1"/>
</dbReference>
<evidence type="ECO:0000313" key="8">
    <source>
        <dbReference type="EMBL" id="KGG50073.1"/>
    </source>
</evidence>
<organism evidence="8 9">
    <name type="scientific">Mitosporidium daphniae</name>
    <dbReference type="NCBI Taxonomy" id="1485682"/>
    <lineage>
        <taxon>Eukaryota</taxon>
        <taxon>Fungi</taxon>
        <taxon>Fungi incertae sedis</taxon>
        <taxon>Microsporidia</taxon>
        <taxon>Mitosporidium</taxon>
    </lineage>
</organism>
<feature type="domain" description="Protein kinase" evidence="7">
    <location>
        <begin position="61"/>
        <end position="366"/>
    </location>
</feature>
<evidence type="ECO:0000256" key="3">
    <source>
        <dbReference type="ARBA" id="ARBA00022840"/>
    </source>
</evidence>
<dbReference type="PROSITE" id="PS00108">
    <property type="entry name" value="PROTEIN_KINASE_ST"/>
    <property type="match status" value="1"/>
</dbReference>
<dbReference type="AlphaFoldDB" id="A0A098VLX2"/>
<reference evidence="8 9" key="1">
    <citation type="submission" date="2014-04" db="EMBL/GenBank/DDBJ databases">
        <title>A new species of microsporidia sheds light on the evolution of extreme parasitism.</title>
        <authorList>
            <person name="Haag K.L."/>
            <person name="James T.Y."/>
            <person name="Larsson R."/>
            <person name="Schaer T.M."/>
            <person name="Refardt D."/>
            <person name="Pombert J.-F."/>
            <person name="Ebert D."/>
        </authorList>
    </citation>
    <scope>NUCLEOTIDE SEQUENCE [LARGE SCALE GENOMIC DNA]</scope>
    <source>
        <strain evidence="8 9">UGP3</strain>
        <tissue evidence="8">Spores</tissue>
    </source>
</reference>
<dbReference type="RefSeq" id="XP_013236500.1">
    <property type="nucleotide sequence ID" value="XM_013381046.1"/>
</dbReference>
<dbReference type="InterPro" id="IPR000719">
    <property type="entry name" value="Prot_kinase_dom"/>
</dbReference>
<protein>
    <recommendedName>
        <fullName evidence="1">non-specific serine/threonine protein kinase</fullName>
        <ecNumber evidence="1">2.7.11.1</ecNumber>
    </recommendedName>
</protein>
<dbReference type="Proteomes" id="UP000029725">
    <property type="component" value="Unassembled WGS sequence"/>
</dbReference>
<dbReference type="PROSITE" id="PS50011">
    <property type="entry name" value="PROTEIN_KINASE_DOM"/>
    <property type="match status" value="1"/>
</dbReference>
<dbReference type="SMART" id="SM00220">
    <property type="entry name" value="S_TKc"/>
    <property type="match status" value="1"/>
</dbReference>
<dbReference type="EC" id="2.7.11.1" evidence="1"/>
<comment type="caution">
    <text evidence="8">The sequence shown here is derived from an EMBL/GenBank/DDBJ whole genome shotgun (WGS) entry which is preliminary data.</text>
</comment>
<dbReference type="GO" id="GO:0004674">
    <property type="term" value="F:protein serine/threonine kinase activity"/>
    <property type="evidence" value="ECO:0007669"/>
    <property type="project" value="UniProtKB-KW"/>
</dbReference>
<dbReference type="EMBL" id="JMKJ01000601">
    <property type="protein sequence ID" value="KGG50073.1"/>
    <property type="molecule type" value="Genomic_DNA"/>
</dbReference>
<sequence length="488" mass="54401">MIPKGSASLNPEMSSPINEESVQTIEAGEASAALAATSDKHWNEKPQREGCCLGRLIGNRFKVVAKIGAGAFGTIFSGTDIVTSSPIAIKIEPKAIKVRQLAYEAHVYREIQGVACMPRIYAFFEEEAEGDSSLVMELLGPSLEELFNRSSRLFALPIVLILADQMVRCYILFIVQIQRIESLHSRYFLHRDIKPDNFVVGRTTDPSDSVTIDGNTCVYLIDFGLAKAYRRPGSAHIPFRDGKHLTGTARYASLNAHRGYEQSRRDDLESLGYVLIYFLRGSLPWQGLGRPKKPPPGTRPSEPSLNAKYARISECKKAVSVAELTQGLPPEFAAFFTHIRGLRFEERPDYEYLRKLFRAVARREALEKGGESIREAMEKRKKPLEDSLSSPLKILGGGSASSLVTIPPNSSTLGIKEYVPCDDGCTNERPSYHPRLGLPETLPINLTISAPRIIVKETSNNYYPTPHHHNHHTGLYHHQQSRKKDSCN</sequence>
<keyword evidence="5" id="KW-0418">Kinase</keyword>
<dbReference type="PANTHER" id="PTHR11909">
    <property type="entry name" value="CASEIN KINASE-RELATED"/>
    <property type="match status" value="1"/>
</dbReference>
<evidence type="ECO:0000256" key="6">
    <source>
        <dbReference type="SAM" id="MobiDB-lite"/>
    </source>
</evidence>
<keyword evidence="9" id="KW-1185">Reference proteome</keyword>
<dbReference type="InterPro" id="IPR017441">
    <property type="entry name" value="Protein_kinase_ATP_BS"/>
</dbReference>
<feature type="compositionally biased region" description="Basic residues" evidence="6">
    <location>
        <begin position="466"/>
        <end position="481"/>
    </location>
</feature>
<dbReference type="PROSITE" id="PS00107">
    <property type="entry name" value="PROTEIN_KINASE_ATP"/>
    <property type="match status" value="1"/>
</dbReference>